<dbReference type="OrthoDB" id="10519083at2759"/>
<dbReference type="AlphaFoldDB" id="A0A5B0MFG8"/>
<protein>
    <submittedName>
        <fullName evidence="2">Uncharacterized protein</fullName>
    </submittedName>
</protein>
<name>A0A5B0MFG8_PUCGR</name>
<feature type="region of interest" description="Disordered" evidence="1">
    <location>
        <begin position="110"/>
        <end position="150"/>
    </location>
</feature>
<dbReference type="EMBL" id="VSWC01000157">
    <property type="protein sequence ID" value="KAA1074869.1"/>
    <property type="molecule type" value="Genomic_DNA"/>
</dbReference>
<evidence type="ECO:0000313" key="3">
    <source>
        <dbReference type="Proteomes" id="UP000324748"/>
    </source>
</evidence>
<accession>A0A5B0MFG8</accession>
<evidence type="ECO:0000313" key="2">
    <source>
        <dbReference type="EMBL" id="KAA1074869.1"/>
    </source>
</evidence>
<organism evidence="2 3">
    <name type="scientific">Puccinia graminis f. sp. tritici</name>
    <dbReference type="NCBI Taxonomy" id="56615"/>
    <lineage>
        <taxon>Eukaryota</taxon>
        <taxon>Fungi</taxon>
        <taxon>Dikarya</taxon>
        <taxon>Basidiomycota</taxon>
        <taxon>Pucciniomycotina</taxon>
        <taxon>Pucciniomycetes</taxon>
        <taxon>Pucciniales</taxon>
        <taxon>Pucciniaceae</taxon>
        <taxon>Puccinia</taxon>
    </lineage>
</organism>
<gene>
    <name evidence="2" type="ORF">PGT21_023530</name>
</gene>
<comment type="caution">
    <text evidence="2">The sequence shown here is derived from an EMBL/GenBank/DDBJ whole genome shotgun (WGS) entry which is preliminary data.</text>
</comment>
<proteinExistence type="predicted"/>
<sequence>MKTFTESFPPLAVYLYLHLIKSALPGGVLSAFEKPGSLGQGNNNLGNLQSVSLDFTLSNSHVTPHPTGSGCNTGGGTNLGDVTHISYPDTATAADLTKARANDLSCRITSDPGISSEMKGNRRKFDDMANATPSTSSHQSERGRTNLTHKHPENHVAPSMELKQNSGDDFSGPHLDLDLSLYCSTRPPKKQKSGAFNGFSALDFSGWNIPSSMDKEQPMGDTGIIQKDSISSFGLFFDNTKRIQLENNHHKEYLINPIHAKQSSFSSHGSMGKEFTSLMHSSGINKDNENPGNISQIGTQLNIFPGDLSFKTFKEASLRNVLNSPPKLAISTPKLLDKTHYAMTSNTNSKNLNLLKTNAWFQDSQQTKLSEKLNKGKNKEVENSNTGQLHYKSNEMIDWRMIAWIFGMTNYDINPAQQDLKSSNNFIILLFIESLNAILNQKPQIKIKQEQRLRVVEYEHITQFAHTLWLIHMQFVQSIGNCSKPEGFVKDHISLQDWLISNLRNLQPNLRTILFLSSTGHDYAQTQYDFNFFPNFVQELSKISSMTKNKIFHLLGDIKNDASFWGAASEVQLIITKLVMNMIHFYYVSSNINKWIFLFPTETHFVYHLAKNQVPHSLQNQILRSSIDKHRAEFIDLNLMPWIDSLNPNHKNPFKEDETAYKEMSDLIHHQVKLISKEDLHSLTFVQTSLSTIYSSTLGQSAIELKWKNLSRMASKIGGFHSPLIHTEYQKLRYFIGSLGIFKIFEKLQTILKLVWGFNARLIEIFGYDHDRRDNHIILEDQRQIQQEFFNILLEPHLKKHTSIGFQREPITEHHPILRSEVRKMIYESLSSMSSPDLTLTSQNIIFKERIFKTVIKIINYYYQSKNFTKWLIVFKDEGRLEKAFEKISRKIEQFDNNSLNFPLNYNQVHKLRLTGLFPWKYSPLTTTEKQREEFNLLFLSKK</sequence>
<keyword evidence="3" id="KW-1185">Reference proteome</keyword>
<dbReference type="Proteomes" id="UP000324748">
    <property type="component" value="Unassembled WGS sequence"/>
</dbReference>
<reference evidence="2 3" key="1">
    <citation type="submission" date="2019-05" db="EMBL/GenBank/DDBJ databases">
        <title>Emergence of the Ug99 lineage of the wheat stem rust pathogen through somatic hybridization.</title>
        <authorList>
            <person name="Li F."/>
            <person name="Upadhyaya N.M."/>
            <person name="Sperschneider J."/>
            <person name="Matny O."/>
            <person name="Nguyen-Phuc H."/>
            <person name="Mago R."/>
            <person name="Raley C."/>
            <person name="Miller M.E."/>
            <person name="Silverstein K.A.T."/>
            <person name="Henningsen E."/>
            <person name="Hirsch C.D."/>
            <person name="Visser B."/>
            <person name="Pretorius Z.A."/>
            <person name="Steffenson B.J."/>
            <person name="Schwessinger B."/>
            <person name="Dodds P.N."/>
            <person name="Figueroa M."/>
        </authorList>
    </citation>
    <scope>NUCLEOTIDE SEQUENCE [LARGE SCALE GENOMIC DNA]</scope>
    <source>
        <strain evidence="2">21-0</strain>
    </source>
</reference>
<feature type="compositionally biased region" description="Basic and acidic residues" evidence="1">
    <location>
        <begin position="139"/>
        <end position="150"/>
    </location>
</feature>
<evidence type="ECO:0000256" key="1">
    <source>
        <dbReference type="SAM" id="MobiDB-lite"/>
    </source>
</evidence>